<evidence type="ECO:0000313" key="1">
    <source>
        <dbReference type="EMBL" id="KYC65635.1"/>
    </source>
</evidence>
<reference evidence="1 2" key="1">
    <citation type="submission" date="2016-01" db="EMBL/GenBank/DDBJ databases">
        <title>Genome Sequences of Twelve Sporeforming Bacillus Species Isolated from Foods.</title>
        <authorList>
            <person name="Berendsen E.M."/>
            <person name="Wells-Bennik M.H."/>
            <person name="Krawcyk A.O."/>
            <person name="De Jong A."/>
            <person name="Holsappel S."/>
            <person name="Eijlander R.T."/>
            <person name="Kuipers O.P."/>
        </authorList>
    </citation>
    <scope>NUCLEOTIDE SEQUENCE [LARGE SCALE GENOMIC DNA]</scope>
    <source>
        <strain evidence="1 2">B4098</strain>
    </source>
</reference>
<protein>
    <submittedName>
        <fullName evidence="1">Uncharacterized protein</fullName>
    </submittedName>
</protein>
<gene>
    <name evidence="1" type="ORF">B4098_0917</name>
</gene>
<accession>A0A150K7T9</accession>
<name>A0A150K7T9_HEYCO</name>
<evidence type="ECO:0000313" key="2">
    <source>
        <dbReference type="Proteomes" id="UP000075288"/>
    </source>
</evidence>
<dbReference type="Proteomes" id="UP000075288">
    <property type="component" value="Unassembled WGS sequence"/>
</dbReference>
<sequence length="50" mass="5766">MVVLLSCLLSPFYYVPICKKTKTKSTDSTMQAYHIGKYFLHHELGDVNDE</sequence>
<dbReference type="AlphaFoldDB" id="A0A150K7T9"/>
<comment type="caution">
    <text evidence="1">The sequence shown here is derived from an EMBL/GenBank/DDBJ whole genome shotgun (WGS) entry which is preliminary data.</text>
</comment>
<dbReference type="EMBL" id="LQYG01000014">
    <property type="protein sequence ID" value="KYC65635.1"/>
    <property type="molecule type" value="Genomic_DNA"/>
</dbReference>
<organism evidence="1 2">
    <name type="scientific">Heyndrickxia coagulans</name>
    <name type="common">Weizmannia coagulans</name>
    <dbReference type="NCBI Taxonomy" id="1398"/>
    <lineage>
        <taxon>Bacteria</taxon>
        <taxon>Bacillati</taxon>
        <taxon>Bacillota</taxon>
        <taxon>Bacilli</taxon>
        <taxon>Bacillales</taxon>
        <taxon>Bacillaceae</taxon>
        <taxon>Heyndrickxia</taxon>
    </lineage>
</organism>
<proteinExistence type="predicted"/>